<dbReference type="Proteomes" id="UP000319094">
    <property type="component" value="Unassembled WGS sequence"/>
</dbReference>
<evidence type="ECO:0000313" key="2">
    <source>
        <dbReference type="Proteomes" id="UP000319094"/>
    </source>
</evidence>
<dbReference type="AlphaFoldDB" id="A0A542XY21"/>
<reference evidence="1 2" key="1">
    <citation type="submission" date="2019-06" db="EMBL/GenBank/DDBJ databases">
        <title>Sequencing the genomes of 1000 actinobacteria strains.</title>
        <authorList>
            <person name="Klenk H.-P."/>
        </authorList>
    </citation>
    <scope>NUCLEOTIDE SEQUENCE [LARGE SCALE GENOMIC DNA]</scope>
    <source>
        <strain evidence="1 2">DSM 8803</strain>
    </source>
</reference>
<name>A0A542XY21_9MICO</name>
<keyword evidence="2" id="KW-1185">Reference proteome</keyword>
<protein>
    <submittedName>
        <fullName evidence="1">Uncharacterized protein</fullName>
    </submittedName>
</protein>
<proteinExistence type="predicted"/>
<evidence type="ECO:0000313" key="1">
    <source>
        <dbReference type="EMBL" id="TQL40711.1"/>
    </source>
</evidence>
<gene>
    <name evidence="1" type="ORF">FB468_3233</name>
</gene>
<sequence>MSPCWLNIDDMLSDSFRRLPAQVQQGVLEYLDEEIRVGFQKSEDAAANEKTTPEGARQLADGIVLSLALRNSFTGESLSSPRDLGIGKRQ</sequence>
<dbReference type="EMBL" id="VFON01000002">
    <property type="protein sequence ID" value="TQL40711.1"/>
    <property type="molecule type" value="Genomic_DNA"/>
</dbReference>
<organism evidence="1 2">
    <name type="scientific">Leucobacter komagatae</name>
    <dbReference type="NCBI Taxonomy" id="55969"/>
    <lineage>
        <taxon>Bacteria</taxon>
        <taxon>Bacillati</taxon>
        <taxon>Actinomycetota</taxon>
        <taxon>Actinomycetes</taxon>
        <taxon>Micrococcales</taxon>
        <taxon>Microbacteriaceae</taxon>
        <taxon>Leucobacter</taxon>
    </lineage>
</organism>
<accession>A0A542XY21</accession>
<comment type="caution">
    <text evidence="1">The sequence shown here is derived from an EMBL/GenBank/DDBJ whole genome shotgun (WGS) entry which is preliminary data.</text>
</comment>